<dbReference type="CDD" id="cd22533">
    <property type="entry name" value="KH-II_YlqC-like"/>
    <property type="match status" value="1"/>
</dbReference>
<dbReference type="InterPro" id="IPR020627">
    <property type="entry name" value="KhpA"/>
</dbReference>
<dbReference type="InterPro" id="IPR015946">
    <property type="entry name" value="KH_dom-like_a/b"/>
</dbReference>
<dbReference type="AlphaFoldDB" id="A0A1G1WPG2"/>
<sequence>MKALLSFLVENIVENKKEVQITEQVEDGIKVFHLKVGAADMGKIIGKEGKVIKALRAALKVRSFATKERFQLSLEEAPAFNAEN</sequence>
<proteinExistence type="inferred from homology"/>
<comment type="subunit">
    <text evidence="3">Forms a complex with KhpB.</text>
</comment>
<comment type="subcellular location">
    <subcellularLocation>
        <location evidence="3">Cytoplasm</location>
    </subcellularLocation>
</comment>
<reference evidence="4 5" key="1">
    <citation type="journal article" date="2016" name="Nat. Commun.">
        <title>Thousands of microbial genomes shed light on interconnected biogeochemical processes in an aquifer system.</title>
        <authorList>
            <person name="Anantharaman K."/>
            <person name="Brown C.T."/>
            <person name="Hug L.A."/>
            <person name="Sharon I."/>
            <person name="Castelle C.J."/>
            <person name="Probst A.J."/>
            <person name="Thomas B.C."/>
            <person name="Singh A."/>
            <person name="Wilkins M.J."/>
            <person name="Karaoz U."/>
            <person name="Brodie E.L."/>
            <person name="Williams K.H."/>
            <person name="Hubbard S.S."/>
            <person name="Banfield J.F."/>
        </authorList>
    </citation>
    <scope>NUCLEOTIDE SEQUENCE [LARGE SCALE GENOMIC DNA]</scope>
</reference>
<evidence type="ECO:0000256" key="1">
    <source>
        <dbReference type="ARBA" id="ARBA00022490"/>
    </source>
</evidence>
<dbReference type="Pfam" id="PF13083">
    <property type="entry name" value="KH_KhpA-B"/>
    <property type="match status" value="1"/>
</dbReference>
<name>A0A1G1WPG2_9BACT</name>
<dbReference type="GO" id="GO:0071555">
    <property type="term" value="P:cell wall organization"/>
    <property type="evidence" value="ECO:0007669"/>
    <property type="project" value="UniProtKB-KW"/>
</dbReference>
<dbReference type="STRING" id="1802603.A3F35_02800"/>
<comment type="caution">
    <text evidence="4">The sequence shown here is derived from an EMBL/GenBank/DDBJ whole genome shotgun (WGS) entry which is preliminary data.</text>
</comment>
<comment type="function">
    <text evidence="3">A probable RNA chaperone. Forms a complex with KhpB which binds to cellular RNA and controls its expression. Plays a role in peptidoglycan (PG) homeostasis and cell length regulation.</text>
</comment>
<evidence type="ECO:0000313" key="5">
    <source>
        <dbReference type="Proteomes" id="UP000178068"/>
    </source>
</evidence>
<keyword evidence="3" id="KW-0133">Cell shape</keyword>
<dbReference type="SUPFAM" id="SSF54814">
    <property type="entry name" value="Prokaryotic type KH domain (KH-domain type II)"/>
    <property type="match status" value="1"/>
</dbReference>
<organism evidence="4 5">
    <name type="scientific">Candidatus Woykebacteria bacterium RIFCSPHIGHO2_12_FULL_45_10</name>
    <dbReference type="NCBI Taxonomy" id="1802603"/>
    <lineage>
        <taxon>Bacteria</taxon>
        <taxon>Candidatus Woykeibacteriota</taxon>
    </lineage>
</organism>
<dbReference type="PANTHER" id="PTHR34654:SF1">
    <property type="entry name" value="RNA-BINDING PROTEIN KHPA"/>
    <property type="match status" value="1"/>
</dbReference>
<dbReference type="EMBL" id="MHCZ01000027">
    <property type="protein sequence ID" value="OGY29583.1"/>
    <property type="molecule type" value="Genomic_DNA"/>
</dbReference>
<evidence type="ECO:0000313" key="4">
    <source>
        <dbReference type="EMBL" id="OGY29583.1"/>
    </source>
</evidence>
<dbReference type="HAMAP" id="MF_00088">
    <property type="entry name" value="KhpA"/>
    <property type="match status" value="1"/>
</dbReference>
<keyword evidence="2 3" id="KW-0694">RNA-binding</keyword>
<keyword evidence="3" id="KW-0961">Cell wall biogenesis/degradation</keyword>
<dbReference type="Proteomes" id="UP000178068">
    <property type="component" value="Unassembled WGS sequence"/>
</dbReference>
<keyword evidence="3" id="KW-0143">Chaperone</keyword>
<accession>A0A1G1WPG2</accession>
<dbReference type="GO" id="GO:0009252">
    <property type="term" value="P:peptidoglycan biosynthetic process"/>
    <property type="evidence" value="ECO:0007669"/>
    <property type="project" value="UniProtKB-UniRule"/>
</dbReference>
<dbReference type="Gene3D" id="3.30.300.20">
    <property type="match status" value="1"/>
</dbReference>
<comment type="similarity">
    <text evidence="3">Belongs to the KhpA RNA-binding protein family.</text>
</comment>
<keyword evidence="1 3" id="KW-0963">Cytoplasm</keyword>
<dbReference type="GO" id="GO:0008360">
    <property type="term" value="P:regulation of cell shape"/>
    <property type="evidence" value="ECO:0007669"/>
    <property type="project" value="UniProtKB-KW"/>
</dbReference>
<dbReference type="GO" id="GO:0003723">
    <property type="term" value="F:RNA binding"/>
    <property type="evidence" value="ECO:0007669"/>
    <property type="project" value="UniProtKB-UniRule"/>
</dbReference>
<protein>
    <recommendedName>
        <fullName evidence="3">RNA-binding protein KhpA</fullName>
    </recommendedName>
    <alternativeName>
        <fullName evidence="3">KH-domain protein A</fullName>
    </alternativeName>
</protein>
<evidence type="ECO:0000256" key="3">
    <source>
        <dbReference type="HAMAP-Rule" id="MF_00088"/>
    </source>
</evidence>
<dbReference type="InterPro" id="IPR009019">
    <property type="entry name" value="KH_sf_prok-type"/>
</dbReference>
<gene>
    <name evidence="3" type="primary">khpA</name>
    <name evidence="4" type="ORF">A3F35_02800</name>
</gene>
<evidence type="ECO:0000256" key="2">
    <source>
        <dbReference type="ARBA" id="ARBA00022884"/>
    </source>
</evidence>
<dbReference type="PANTHER" id="PTHR34654">
    <property type="entry name" value="UPF0109 PROTEIN SCO5592"/>
    <property type="match status" value="1"/>
</dbReference>
<dbReference type="GO" id="GO:0005737">
    <property type="term" value="C:cytoplasm"/>
    <property type="evidence" value="ECO:0007669"/>
    <property type="project" value="UniProtKB-SubCell"/>
</dbReference>